<organism evidence="1 2">
    <name type="scientific">Methylobacterium crusticola</name>
    <dbReference type="NCBI Taxonomy" id="1697972"/>
    <lineage>
        <taxon>Bacteria</taxon>
        <taxon>Pseudomonadati</taxon>
        <taxon>Pseudomonadota</taxon>
        <taxon>Alphaproteobacteria</taxon>
        <taxon>Hyphomicrobiales</taxon>
        <taxon>Methylobacteriaceae</taxon>
        <taxon>Methylobacterium</taxon>
    </lineage>
</organism>
<evidence type="ECO:0000313" key="1">
    <source>
        <dbReference type="EMBL" id="GJD53088.1"/>
    </source>
</evidence>
<evidence type="ECO:0000313" key="2">
    <source>
        <dbReference type="Proteomes" id="UP001055167"/>
    </source>
</evidence>
<name>A0ABQ4R608_9HYPH</name>
<comment type="caution">
    <text evidence="1">The sequence shown here is derived from an EMBL/GenBank/DDBJ whole genome shotgun (WGS) entry which is preliminary data.</text>
</comment>
<dbReference type="EMBL" id="BPQH01000025">
    <property type="protein sequence ID" value="GJD53088.1"/>
    <property type="molecule type" value="Genomic_DNA"/>
</dbReference>
<accession>A0ABQ4R608</accession>
<sequence>MIWLARPTPITEPIKACEEEFGSPNAQVPKFQMMAAMRS</sequence>
<dbReference type="Proteomes" id="UP001055167">
    <property type="component" value="Unassembled WGS sequence"/>
</dbReference>
<protein>
    <submittedName>
        <fullName evidence="1">Uncharacterized protein</fullName>
    </submittedName>
</protein>
<proteinExistence type="predicted"/>
<keyword evidence="2" id="KW-1185">Reference proteome</keyword>
<reference evidence="1" key="2">
    <citation type="submission" date="2021-08" db="EMBL/GenBank/DDBJ databases">
        <authorList>
            <person name="Tani A."/>
            <person name="Ola A."/>
            <person name="Ogura Y."/>
            <person name="Katsura K."/>
            <person name="Hayashi T."/>
        </authorList>
    </citation>
    <scope>NUCLEOTIDE SEQUENCE</scope>
    <source>
        <strain evidence="1">KCTC 52305</strain>
    </source>
</reference>
<reference evidence="1" key="1">
    <citation type="journal article" date="2021" name="Front. Microbiol.">
        <title>Comprehensive Comparative Genomics and Phenotyping of Methylobacterium Species.</title>
        <authorList>
            <person name="Alessa O."/>
            <person name="Ogura Y."/>
            <person name="Fujitani Y."/>
            <person name="Takami H."/>
            <person name="Hayashi T."/>
            <person name="Sahin N."/>
            <person name="Tani A."/>
        </authorList>
    </citation>
    <scope>NUCLEOTIDE SEQUENCE</scope>
    <source>
        <strain evidence="1">KCTC 52305</strain>
    </source>
</reference>
<gene>
    <name evidence="1" type="ORF">OPKNFCMD_5859</name>
</gene>